<keyword evidence="3" id="KW-0677">Repeat</keyword>
<dbReference type="Pfam" id="PF08295">
    <property type="entry name" value="Sin3_corepress"/>
    <property type="match status" value="1"/>
</dbReference>
<feature type="compositionally biased region" description="Basic and acidic residues" evidence="8">
    <location>
        <begin position="1092"/>
        <end position="1101"/>
    </location>
</feature>
<dbReference type="InterPro" id="IPR013194">
    <property type="entry name" value="HDAC_interact_dom"/>
</dbReference>
<evidence type="ECO:0000313" key="10">
    <source>
        <dbReference type="EMBL" id="VDD90274.1"/>
    </source>
</evidence>
<dbReference type="FunFam" id="1.20.1160.11:FF:000001">
    <property type="entry name" value="Paired amphipathic helix protein Sin3"/>
    <property type="match status" value="1"/>
</dbReference>
<dbReference type="PROSITE" id="PS51477">
    <property type="entry name" value="PAH"/>
    <property type="match status" value="2"/>
</dbReference>
<dbReference type="STRING" id="51028.A0A158QAJ4"/>
<dbReference type="InterPro" id="IPR031693">
    <property type="entry name" value="Sin3_C"/>
</dbReference>
<dbReference type="FunFam" id="1.20.1160.11:FF:000002">
    <property type="entry name" value="Paired amphipathic helix protein SIN3"/>
    <property type="match status" value="1"/>
</dbReference>
<accession>A0A158QAJ4</accession>
<keyword evidence="6 7" id="KW-0539">Nucleus</keyword>
<dbReference type="Pfam" id="PF02671">
    <property type="entry name" value="PAH"/>
    <property type="match status" value="2"/>
</dbReference>
<evidence type="ECO:0000256" key="7">
    <source>
        <dbReference type="PROSITE-ProRule" id="PRU00810"/>
    </source>
</evidence>
<dbReference type="EMBL" id="UXUI01008030">
    <property type="protein sequence ID" value="VDD90274.1"/>
    <property type="molecule type" value="Genomic_DNA"/>
</dbReference>
<feature type="region of interest" description="Disordered" evidence="8">
    <location>
        <begin position="1074"/>
        <end position="1101"/>
    </location>
</feature>
<dbReference type="OrthoDB" id="10265969at2759"/>
<reference evidence="10 11" key="2">
    <citation type="submission" date="2018-10" db="EMBL/GenBank/DDBJ databases">
        <authorList>
            <consortium name="Pathogen Informatics"/>
        </authorList>
    </citation>
    <scope>NUCLEOTIDE SEQUENCE [LARGE SCALE GENOMIC DNA]</scope>
</reference>
<evidence type="ECO:0000313" key="11">
    <source>
        <dbReference type="Proteomes" id="UP000274131"/>
    </source>
</evidence>
<proteinExistence type="predicted"/>
<keyword evidence="11" id="KW-1185">Reference proteome</keyword>
<evidence type="ECO:0000256" key="3">
    <source>
        <dbReference type="ARBA" id="ARBA00022737"/>
    </source>
</evidence>
<name>A0A158QAJ4_ENTVE</name>
<feature type="domain" description="Histone deacetylase interacting" evidence="9">
    <location>
        <begin position="468"/>
        <end position="569"/>
    </location>
</feature>
<dbReference type="AlphaFoldDB" id="A0A158QAJ4"/>
<comment type="subcellular location">
    <subcellularLocation>
        <location evidence="1 7">Nucleus</location>
    </subcellularLocation>
</comment>
<dbReference type="SMART" id="SM00761">
    <property type="entry name" value="HDAC_interact"/>
    <property type="match status" value="1"/>
</dbReference>
<evidence type="ECO:0000256" key="4">
    <source>
        <dbReference type="ARBA" id="ARBA00023015"/>
    </source>
</evidence>
<dbReference type="SUPFAM" id="SSF47762">
    <property type="entry name" value="PAH2 domain"/>
    <property type="match status" value="2"/>
</dbReference>
<keyword evidence="4" id="KW-0805">Transcription regulation</keyword>
<feature type="compositionally biased region" description="Basic and acidic residues" evidence="8">
    <location>
        <begin position="1074"/>
        <end position="1083"/>
    </location>
</feature>
<dbReference type="PANTHER" id="PTHR12346">
    <property type="entry name" value="SIN3B-RELATED"/>
    <property type="match status" value="1"/>
</dbReference>
<feature type="region of interest" description="Disordered" evidence="8">
    <location>
        <begin position="315"/>
        <end position="350"/>
    </location>
</feature>
<dbReference type="Pfam" id="PF16879">
    <property type="entry name" value="Sin3a_C"/>
    <property type="match status" value="1"/>
</dbReference>
<evidence type="ECO:0000256" key="2">
    <source>
        <dbReference type="ARBA" id="ARBA00022491"/>
    </source>
</evidence>
<evidence type="ECO:0000259" key="9">
    <source>
        <dbReference type="SMART" id="SM00761"/>
    </source>
</evidence>
<feature type="region of interest" description="Disordered" evidence="8">
    <location>
        <begin position="434"/>
        <end position="454"/>
    </location>
</feature>
<dbReference type="GO" id="GO:0070822">
    <property type="term" value="C:Sin3-type complex"/>
    <property type="evidence" value="ECO:0007669"/>
    <property type="project" value="TreeGrafter"/>
</dbReference>
<evidence type="ECO:0000256" key="6">
    <source>
        <dbReference type="ARBA" id="ARBA00023242"/>
    </source>
</evidence>
<feature type="compositionally biased region" description="Polar residues" evidence="8">
    <location>
        <begin position="318"/>
        <end position="331"/>
    </location>
</feature>
<keyword evidence="2" id="KW-0678">Repressor</keyword>
<protein>
    <submittedName>
        <fullName evidence="12">HDAC_interact domain-containing protein</fullName>
    </submittedName>
</protein>
<evidence type="ECO:0000256" key="8">
    <source>
        <dbReference type="SAM" id="MobiDB-lite"/>
    </source>
</evidence>
<dbReference type="InterPro" id="IPR036600">
    <property type="entry name" value="PAH_sf"/>
</dbReference>
<sequence length="1222" mass="139121">MEPFGTRPAGMPSVGAAGTARFTRAHVGAPNVSHQPPSVLFAQGQPLAGSLGLNYSLPDPHWRPEHHTTTQARGKRLRVEDALSYLEQVKQQFVQAPEVYGDFLDIMKEFKSQTIDTPGVICRVSRLFRGRPNLIIGFNTFLPPGFEVRLDGTRIIISEPNGQSRCIDDGSPERLTSSVGEVPSERVLTPASVSNVDLLVRRGIEQEGKQQLENVATPVSLSILELPTTSHTTTESPAVGIENAMQSVAILFKNEPDLLSEFSRFLPDASCFATCEQPQQQSDSSVLKTKQQVVCSERNTRYMSPLMDAARTMAPEGQGNSVGAQPPTTQKRAGGHMASQGSAAKRGKTEGVKVVVPENEVSEGLKSGSVEDFMFFDKVRRLFTDDGTYQAFLRCLMLYNQDIISRTELVDLVTPLLGRRPDLMKSLKDMLGMNETVQSNQPTEKSQVKPEDRDGIPSGVTYQIDFATCKRLGVSYRSLPDSFPRPLCSGRTPLCNSVLNDTWVSFPSWSSEDTSCVHSKKTQYEEFIYKTEDERFELDIIIEVNKAALENLIFLENKLKNMSKAELSKFRLDSSLNSSSPSLMYRALKRIYGDHVHKMLEGAQKNPTLVIPRLIERLRLKDSEWREAQAGFNRVWREQTEKYYAKSLDHQALTFKQNDLKLLRSKMIIHHFETLYDERETRMEEGGVPESGPHCILDYPQTDTSVFYDVNDLIIHYVKRQQSIQKEEKKQAKRFLKRLIPEFFNIPSQPMSDEEDDDESHLSADLPNTSQEETVSPPKNPSVVCESQKLQDGCSSASFESHERLKSGLTYRLFYGANTWCVFLRLHQMLCDRFARLKTKNANMIMDYKIEEKTRSISNANKLDDNKDSERGIHLLKKSAQNPENFYRDLICSIKNLLDGQVEAAAFEDSIRSMFGTDAYITFTMDKIITTLGRQLQCMFTEELNMGTLDLYQKYRFEKPLNCVLKTKNEAEIEEAYEAAAQKLLANHNCFKTFFLHDRRKVTVELIDTETIDEGNGESESNSKKWSQYISYYLKSVEEEPSSSLSAEEQQQFLENLSSNRVFLMRNVRSGIEHSKKKEEEIRRRGKLRGKGRNEKDKDNGTFHVKEDLHVQFSPAGNYQMRFVEGSAEILIRSHAPRRGAAKHKMVVARRKERFTSWLEERLCEESGEAGMLRNWLTEGSKIIPVRHRDFPYLTYNRFDSCLSKMVCSILLRADDEYFITV</sequence>
<evidence type="ECO:0000256" key="5">
    <source>
        <dbReference type="ARBA" id="ARBA00023163"/>
    </source>
</evidence>
<dbReference type="Gene3D" id="1.20.1160.11">
    <property type="entry name" value="Paired amphipathic helix"/>
    <property type="match status" value="3"/>
</dbReference>
<dbReference type="PANTHER" id="PTHR12346:SF0">
    <property type="entry name" value="SIN3A, ISOFORM G"/>
    <property type="match status" value="1"/>
</dbReference>
<dbReference type="InterPro" id="IPR003822">
    <property type="entry name" value="PAH"/>
</dbReference>
<evidence type="ECO:0000313" key="12">
    <source>
        <dbReference type="WBParaSite" id="EVEC_0000539401-mRNA-1"/>
    </source>
</evidence>
<feature type="region of interest" description="Disordered" evidence="8">
    <location>
        <begin position="746"/>
        <end position="786"/>
    </location>
</feature>
<dbReference type="Proteomes" id="UP000274131">
    <property type="component" value="Unassembled WGS sequence"/>
</dbReference>
<organism evidence="12">
    <name type="scientific">Enterobius vermicularis</name>
    <name type="common">Human pinworm</name>
    <dbReference type="NCBI Taxonomy" id="51028"/>
    <lineage>
        <taxon>Eukaryota</taxon>
        <taxon>Metazoa</taxon>
        <taxon>Ecdysozoa</taxon>
        <taxon>Nematoda</taxon>
        <taxon>Chromadorea</taxon>
        <taxon>Rhabditida</taxon>
        <taxon>Spirurina</taxon>
        <taxon>Oxyuridomorpha</taxon>
        <taxon>Oxyuroidea</taxon>
        <taxon>Oxyuridae</taxon>
        <taxon>Enterobius</taxon>
    </lineage>
</organism>
<keyword evidence="5" id="KW-0804">Transcription</keyword>
<evidence type="ECO:0000256" key="1">
    <source>
        <dbReference type="ARBA" id="ARBA00004123"/>
    </source>
</evidence>
<dbReference type="WBParaSite" id="EVEC_0000539401-mRNA-1">
    <property type="protein sequence ID" value="EVEC_0000539401-mRNA-1"/>
    <property type="gene ID" value="EVEC_0000539401"/>
</dbReference>
<reference evidence="12" key="1">
    <citation type="submission" date="2016-04" db="UniProtKB">
        <authorList>
            <consortium name="WormBaseParasite"/>
        </authorList>
    </citation>
    <scope>IDENTIFICATION</scope>
</reference>
<gene>
    <name evidence="10" type="ORF">EVEC_LOCUS5025</name>
</gene>
<dbReference type="GO" id="GO:0000122">
    <property type="term" value="P:negative regulation of transcription by RNA polymerase II"/>
    <property type="evidence" value="ECO:0007669"/>
    <property type="project" value="TreeGrafter"/>
</dbReference>
<dbReference type="InterPro" id="IPR039774">
    <property type="entry name" value="Sin3-like"/>
</dbReference>
<dbReference type="GO" id="GO:0003714">
    <property type="term" value="F:transcription corepressor activity"/>
    <property type="evidence" value="ECO:0007669"/>
    <property type="project" value="InterPro"/>
</dbReference>
<feature type="compositionally biased region" description="Polar residues" evidence="8">
    <location>
        <begin position="435"/>
        <end position="445"/>
    </location>
</feature>